<dbReference type="AlphaFoldDB" id="A0A1I2MNL4"/>
<proteinExistence type="predicted"/>
<sequence length="100" mass="11162">MSTYMITYFLSDTCGCGHHHDHEHEHIESSEGNIIAKIKSLGAWANFMPEAYLVKSNISAEEIFNELQSVANKGDILFVTKVDAESCACQNPSVKEWIAK</sequence>
<dbReference type="OrthoDB" id="1909988at2"/>
<protein>
    <submittedName>
        <fullName evidence="1">Uncharacterized protein</fullName>
    </submittedName>
</protein>
<evidence type="ECO:0000313" key="1">
    <source>
        <dbReference type="EMBL" id="SFF91077.1"/>
    </source>
</evidence>
<dbReference type="eggNOG" id="ENOG5030GR4">
    <property type="taxonomic scope" value="Bacteria"/>
</dbReference>
<gene>
    <name evidence="1" type="ORF">SAMN04487885_11511</name>
</gene>
<reference evidence="1 2" key="1">
    <citation type="submission" date="2016-10" db="EMBL/GenBank/DDBJ databases">
        <authorList>
            <person name="de Groot N.N."/>
        </authorList>
    </citation>
    <scope>NUCLEOTIDE SEQUENCE [LARGE SCALE GENOMIC DNA]</scope>
    <source>
        <strain evidence="1 2">NLAE-zl-G419</strain>
    </source>
</reference>
<keyword evidence="2" id="KW-1185">Reference proteome</keyword>
<dbReference type="STRING" id="1529.SAMN04487885_11511"/>
<organism evidence="1 2">
    <name type="scientific">Clostridium cadaveris</name>
    <dbReference type="NCBI Taxonomy" id="1529"/>
    <lineage>
        <taxon>Bacteria</taxon>
        <taxon>Bacillati</taxon>
        <taxon>Bacillota</taxon>
        <taxon>Clostridia</taxon>
        <taxon>Eubacteriales</taxon>
        <taxon>Clostridiaceae</taxon>
        <taxon>Clostridium</taxon>
    </lineage>
</organism>
<accession>A0A1I2MNL4</accession>
<evidence type="ECO:0000313" key="2">
    <source>
        <dbReference type="Proteomes" id="UP000182135"/>
    </source>
</evidence>
<dbReference type="GeneID" id="90544090"/>
<dbReference type="EMBL" id="FOOE01000015">
    <property type="protein sequence ID" value="SFF91077.1"/>
    <property type="molecule type" value="Genomic_DNA"/>
</dbReference>
<dbReference type="Proteomes" id="UP000182135">
    <property type="component" value="Unassembled WGS sequence"/>
</dbReference>
<dbReference type="RefSeq" id="WP_027638920.1">
    <property type="nucleotide sequence ID" value="NZ_CABMJC010000003.1"/>
</dbReference>
<name>A0A1I2MNL4_9CLOT</name>